<evidence type="ECO:0000256" key="2">
    <source>
        <dbReference type="ARBA" id="ARBA00022490"/>
    </source>
</evidence>
<dbReference type="AlphaFoldDB" id="A0A1B9I335"/>
<proteinExistence type="inferred from homology"/>
<dbReference type="InterPro" id="IPR011004">
    <property type="entry name" value="Trimer_LpxA-like_sf"/>
</dbReference>
<dbReference type="STRING" id="1296096.A0A1B9I335"/>
<comment type="similarity">
    <text evidence="4">Belongs to the dynactin subunits 5/6 family. Dynactin subunit 5 subfamily.</text>
</comment>
<dbReference type="Pfam" id="PF21711">
    <property type="entry name" value="DCTN5"/>
    <property type="match status" value="1"/>
</dbReference>
<evidence type="ECO:0000313" key="8">
    <source>
        <dbReference type="Proteomes" id="UP000094020"/>
    </source>
</evidence>
<evidence type="ECO:0000256" key="1">
    <source>
        <dbReference type="ARBA" id="ARBA00004245"/>
    </source>
</evidence>
<name>A0A1B9I335_9TREE</name>
<keyword evidence="3" id="KW-0206">Cytoskeleton</keyword>
<dbReference type="PANTHER" id="PTHR46126:SF1">
    <property type="entry name" value="DYNACTIN SUBUNIT 5"/>
    <property type="match status" value="1"/>
</dbReference>
<keyword evidence="8" id="KW-1185">Reference proteome</keyword>
<organism evidence="6">
    <name type="scientific">Kwoniella pini CBS 10737</name>
    <dbReference type="NCBI Taxonomy" id="1296096"/>
    <lineage>
        <taxon>Eukaryota</taxon>
        <taxon>Fungi</taxon>
        <taxon>Dikarya</taxon>
        <taxon>Basidiomycota</taxon>
        <taxon>Agaricomycotina</taxon>
        <taxon>Tremellomycetes</taxon>
        <taxon>Tremellales</taxon>
        <taxon>Cryptococcaceae</taxon>
        <taxon>Kwoniella</taxon>
    </lineage>
</organism>
<dbReference type="RefSeq" id="XP_019011097.1">
    <property type="nucleotide sequence ID" value="XM_019156139.1"/>
</dbReference>
<dbReference type="Proteomes" id="UP000094020">
    <property type="component" value="Chromosome 5"/>
</dbReference>
<reference evidence="6" key="3">
    <citation type="submission" date="2016-07" db="EMBL/GenBank/DDBJ databases">
        <title>Evolution of pathogenesis and genome organization in the Tremellales.</title>
        <authorList>
            <person name="Cuomo C."/>
            <person name="Litvintseva A."/>
            <person name="Heitman J."/>
            <person name="Chen Y."/>
            <person name="Sun S."/>
            <person name="Springer D."/>
            <person name="Dromer F."/>
            <person name="Young S."/>
            <person name="Zeng Q."/>
            <person name="Chapman S."/>
            <person name="Gujja S."/>
            <person name="Saif S."/>
            <person name="Birren B."/>
        </authorList>
    </citation>
    <scope>NUCLEOTIDE SEQUENCE</scope>
    <source>
        <strain evidence="6">CBS 10737</strain>
    </source>
</reference>
<keyword evidence="2" id="KW-0963">Cytoplasm</keyword>
<dbReference type="CDD" id="cd03359">
    <property type="entry name" value="LbH_Dynactin_5"/>
    <property type="match status" value="1"/>
</dbReference>
<dbReference type="OrthoDB" id="417208at2759"/>
<dbReference type="SUPFAM" id="SSF51161">
    <property type="entry name" value="Trimeric LpxA-like enzymes"/>
    <property type="match status" value="1"/>
</dbReference>
<comment type="subcellular location">
    <subcellularLocation>
        <location evidence="1">Cytoplasm</location>
        <location evidence="1">Cytoskeleton</location>
    </subcellularLocation>
</comment>
<dbReference type="Gene3D" id="2.160.10.10">
    <property type="entry name" value="Hexapeptide repeat proteins"/>
    <property type="match status" value="1"/>
</dbReference>
<evidence type="ECO:0000256" key="4">
    <source>
        <dbReference type="ARBA" id="ARBA00034706"/>
    </source>
</evidence>
<sequence length="189" mass="20608">MGAFDSIITYEKGTYIETDTGNKVSRKATIIGATNIILGGKSIIQLGSILRGDLKRSISGQNVVISIGRYCLIGENSIIRPPGKLYKGTFTFYPIRISDFVHINSNCIIEAGQIGLGVEIGKNCIIGKFVIIKDLAIILPNTVLTEGTVVPSMSIWGGNPGKLIDTLPETYQETMEAKCKNYYQRFRAA</sequence>
<protein>
    <recommendedName>
        <fullName evidence="5">Dynactin subunit 5</fullName>
    </recommendedName>
</protein>
<dbReference type="GeneID" id="30172775"/>
<dbReference type="PANTHER" id="PTHR46126">
    <property type="entry name" value="DYNACTIN SUBUNIT 5"/>
    <property type="match status" value="1"/>
</dbReference>
<dbReference type="InterPro" id="IPR047125">
    <property type="entry name" value="DCTN5"/>
</dbReference>
<dbReference type="EMBL" id="CP144523">
    <property type="protein sequence ID" value="WWC70073.1"/>
    <property type="molecule type" value="Genomic_DNA"/>
</dbReference>
<accession>A0A1B9I335</accession>
<evidence type="ECO:0000256" key="5">
    <source>
        <dbReference type="ARBA" id="ARBA00034865"/>
    </source>
</evidence>
<dbReference type="EMBL" id="KI894011">
    <property type="protein sequence ID" value="OCF49878.1"/>
    <property type="molecule type" value="Genomic_DNA"/>
</dbReference>
<reference evidence="7" key="4">
    <citation type="submission" date="2024-02" db="EMBL/GenBank/DDBJ databases">
        <title>Comparative genomics of Cryptococcus and Kwoniella reveals pathogenesis evolution and contrasting modes of karyotype evolution via chromosome fusion or intercentromeric recombination.</title>
        <authorList>
            <person name="Coelho M.A."/>
            <person name="David-Palma M."/>
            <person name="Shea T."/>
            <person name="Bowers K."/>
            <person name="McGinley-Smith S."/>
            <person name="Mohammad A.W."/>
            <person name="Gnirke A."/>
            <person name="Yurkov A.M."/>
            <person name="Nowrousian M."/>
            <person name="Sun S."/>
            <person name="Cuomo C.A."/>
            <person name="Heitman J."/>
        </authorList>
    </citation>
    <scope>NUCLEOTIDE SEQUENCE</scope>
    <source>
        <strain evidence="7">CBS 10737</strain>
    </source>
</reference>
<evidence type="ECO:0000313" key="7">
    <source>
        <dbReference type="EMBL" id="WWC70073.1"/>
    </source>
</evidence>
<reference evidence="6" key="1">
    <citation type="submission" date="2013-07" db="EMBL/GenBank/DDBJ databases">
        <title>The Genome Sequence of Cryptococcus pinus CBS10737.</title>
        <authorList>
            <consortium name="The Broad Institute Genome Sequencing Platform"/>
            <person name="Cuomo C."/>
            <person name="Litvintseva A."/>
            <person name="Chen Y."/>
            <person name="Heitman J."/>
            <person name="Sun S."/>
            <person name="Springer D."/>
            <person name="Dromer F."/>
            <person name="Young S.K."/>
            <person name="Zeng Q."/>
            <person name="Gargeya S."/>
            <person name="Fitzgerald M."/>
            <person name="Abouelleil A."/>
            <person name="Alvarado L."/>
            <person name="Berlin A.M."/>
            <person name="Chapman S.B."/>
            <person name="Dewar J."/>
            <person name="Goldberg J."/>
            <person name="Griggs A."/>
            <person name="Gujja S."/>
            <person name="Hansen M."/>
            <person name="Howarth C."/>
            <person name="Imamovic A."/>
            <person name="Larimer J."/>
            <person name="McCowan C."/>
            <person name="Murphy C."/>
            <person name="Pearson M."/>
            <person name="Priest M."/>
            <person name="Roberts A."/>
            <person name="Saif S."/>
            <person name="Shea T."/>
            <person name="Sykes S."/>
            <person name="Wortman J."/>
            <person name="Nusbaum C."/>
            <person name="Birren B."/>
        </authorList>
    </citation>
    <scope>NUCLEOTIDE SEQUENCE [LARGE SCALE GENOMIC DNA]</scope>
    <source>
        <strain evidence="6">CBS 10737</strain>
    </source>
</reference>
<reference evidence="7" key="2">
    <citation type="submission" date="2013-07" db="EMBL/GenBank/DDBJ databases">
        <authorList>
            <consortium name="The Broad Institute Genome Sequencing Platform"/>
            <person name="Cuomo C."/>
            <person name="Litvintseva A."/>
            <person name="Chen Y."/>
            <person name="Heitman J."/>
            <person name="Sun S."/>
            <person name="Springer D."/>
            <person name="Dromer F."/>
            <person name="Young S.K."/>
            <person name="Zeng Q."/>
            <person name="Gargeya S."/>
            <person name="Fitzgerald M."/>
            <person name="Abouelleil A."/>
            <person name="Alvarado L."/>
            <person name="Berlin A.M."/>
            <person name="Chapman S.B."/>
            <person name="Dewar J."/>
            <person name="Goldberg J."/>
            <person name="Griggs A."/>
            <person name="Gujja S."/>
            <person name="Hansen M."/>
            <person name="Howarth C."/>
            <person name="Imamovic A."/>
            <person name="Larimer J."/>
            <person name="McCowan C."/>
            <person name="Murphy C."/>
            <person name="Pearson M."/>
            <person name="Priest M."/>
            <person name="Roberts A."/>
            <person name="Saif S."/>
            <person name="Shea T."/>
            <person name="Sykes S."/>
            <person name="Wortman J."/>
            <person name="Nusbaum C."/>
            <person name="Birren B."/>
        </authorList>
    </citation>
    <scope>NUCLEOTIDE SEQUENCE</scope>
    <source>
        <strain evidence="7">CBS 10737</strain>
    </source>
</reference>
<dbReference type="GO" id="GO:0005869">
    <property type="term" value="C:dynactin complex"/>
    <property type="evidence" value="ECO:0007669"/>
    <property type="project" value="TreeGrafter"/>
</dbReference>
<evidence type="ECO:0000256" key="3">
    <source>
        <dbReference type="ARBA" id="ARBA00023212"/>
    </source>
</evidence>
<evidence type="ECO:0000313" key="6">
    <source>
        <dbReference type="EMBL" id="OCF49878.1"/>
    </source>
</evidence>
<dbReference type="KEGG" id="kpin:30172775"/>
<gene>
    <name evidence="6" type="ORF">I206_04406</name>
    <name evidence="7" type="ORF">I206_104019</name>
</gene>